<dbReference type="Proteomes" id="UP000789920">
    <property type="component" value="Unassembled WGS sequence"/>
</dbReference>
<gene>
    <name evidence="1" type="ORF">RPERSI_LOCUS29075</name>
</gene>
<protein>
    <submittedName>
        <fullName evidence="1">9896_t:CDS:1</fullName>
    </submittedName>
</protein>
<comment type="caution">
    <text evidence="1">The sequence shown here is derived from an EMBL/GenBank/DDBJ whole genome shotgun (WGS) entry which is preliminary data.</text>
</comment>
<reference evidence="1" key="1">
    <citation type="submission" date="2021-06" db="EMBL/GenBank/DDBJ databases">
        <authorList>
            <person name="Kallberg Y."/>
            <person name="Tangrot J."/>
            <person name="Rosling A."/>
        </authorList>
    </citation>
    <scope>NUCLEOTIDE SEQUENCE</scope>
    <source>
        <strain evidence="1">MA461A</strain>
    </source>
</reference>
<accession>A0ACA9SCH5</accession>
<organism evidence="1 2">
    <name type="scientific">Racocetra persica</name>
    <dbReference type="NCBI Taxonomy" id="160502"/>
    <lineage>
        <taxon>Eukaryota</taxon>
        <taxon>Fungi</taxon>
        <taxon>Fungi incertae sedis</taxon>
        <taxon>Mucoromycota</taxon>
        <taxon>Glomeromycotina</taxon>
        <taxon>Glomeromycetes</taxon>
        <taxon>Diversisporales</taxon>
        <taxon>Gigasporaceae</taxon>
        <taxon>Racocetra</taxon>
    </lineage>
</organism>
<dbReference type="EMBL" id="CAJVQC010108230">
    <property type="protein sequence ID" value="CAG8834101.1"/>
    <property type="molecule type" value="Genomic_DNA"/>
</dbReference>
<evidence type="ECO:0000313" key="2">
    <source>
        <dbReference type="Proteomes" id="UP000789920"/>
    </source>
</evidence>
<feature type="non-terminal residue" evidence="1">
    <location>
        <position position="1"/>
    </location>
</feature>
<sequence>KPETPRGNPINFKPSKIEENSEGGFNIEFTWDVSKFDKD</sequence>
<keyword evidence="2" id="KW-1185">Reference proteome</keyword>
<feature type="non-terminal residue" evidence="1">
    <location>
        <position position="39"/>
    </location>
</feature>
<name>A0ACA9SCH5_9GLOM</name>
<evidence type="ECO:0000313" key="1">
    <source>
        <dbReference type="EMBL" id="CAG8834101.1"/>
    </source>
</evidence>
<proteinExistence type="predicted"/>